<dbReference type="SMART" id="SM00530">
    <property type="entry name" value="HTH_XRE"/>
    <property type="match status" value="1"/>
</dbReference>
<dbReference type="EMBL" id="BMNT01000033">
    <property type="protein sequence ID" value="GGL04858.1"/>
    <property type="molecule type" value="Genomic_DNA"/>
</dbReference>
<feature type="domain" description="HTH cro/C1-type" evidence="1">
    <location>
        <begin position="17"/>
        <end position="71"/>
    </location>
</feature>
<dbReference type="InterPro" id="IPR043917">
    <property type="entry name" value="DUF5753"/>
</dbReference>
<dbReference type="Gene3D" id="1.10.260.40">
    <property type="entry name" value="lambda repressor-like DNA-binding domains"/>
    <property type="match status" value="1"/>
</dbReference>
<dbReference type="InterPro" id="IPR010982">
    <property type="entry name" value="Lambda_DNA-bd_dom_sf"/>
</dbReference>
<dbReference type="Proteomes" id="UP000645217">
    <property type="component" value="Unassembled WGS sequence"/>
</dbReference>
<dbReference type="CDD" id="cd00093">
    <property type="entry name" value="HTH_XRE"/>
    <property type="match status" value="1"/>
</dbReference>
<dbReference type="PROSITE" id="PS50943">
    <property type="entry name" value="HTH_CROC1"/>
    <property type="match status" value="1"/>
</dbReference>
<proteinExistence type="predicted"/>
<dbReference type="SUPFAM" id="SSF47413">
    <property type="entry name" value="lambda repressor-like DNA-binding domains"/>
    <property type="match status" value="1"/>
</dbReference>
<accession>A0A917RF48</accession>
<reference evidence="2" key="2">
    <citation type="submission" date="2020-09" db="EMBL/GenBank/DDBJ databases">
        <authorList>
            <person name="Sun Q."/>
            <person name="Ohkuma M."/>
        </authorList>
    </citation>
    <scope>NUCLEOTIDE SEQUENCE</scope>
    <source>
        <strain evidence="2">JCM 13064</strain>
    </source>
</reference>
<name>A0A917RF48_9ACTN</name>
<organism evidence="2 3">
    <name type="scientific">Sphaerisporangium melleum</name>
    <dbReference type="NCBI Taxonomy" id="321316"/>
    <lineage>
        <taxon>Bacteria</taxon>
        <taxon>Bacillati</taxon>
        <taxon>Actinomycetota</taxon>
        <taxon>Actinomycetes</taxon>
        <taxon>Streptosporangiales</taxon>
        <taxon>Streptosporangiaceae</taxon>
        <taxon>Sphaerisporangium</taxon>
    </lineage>
</organism>
<dbReference type="Pfam" id="PF19054">
    <property type="entry name" value="DUF5753"/>
    <property type="match status" value="1"/>
</dbReference>
<evidence type="ECO:0000313" key="2">
    <source>
        <dbReference type="EMBL" id="GGL04858.1"/>
    </source>
</evidence>
<keyword evidence="3" id="KW-1185">Reference proteome</keyword>
<dbReference type="InterPro" id="IPR001387">
    <property type="entry name" value="Cro/C1-type_HTH"/>
</dbReference>
<evidence type="ECO:0000259" key="1">
    <source>
        <dbReference type="PROSITE" id="PS50943"/>
    </source>
</evidence>
<evidence type="ECO:0000313" key="3">
    <source>
        <dbReference type="Proteomes" id="UP000645217"/>
    </source>
</evidence>
<protein>
    <submittedName>
        <fullName evidence="2">Transcriptional regulator</fullName>
    </submittedName>
</protein>
<sequence length="281" mass="31593">MTGVNPSLRHHEVATRLRALRLDAGLTMKEAAERLECSVAKISRLETAARGVSPRDVRDLCVIYGADPEEAAGLIEMARQARTSEWWEEYPDERFRSYIGHEADATSILSYDSGIFPGIVQTREYARAIILGVAERIGADTLDKRVELRMRRQEILHKKDPPRVHVIVDESAVHRRVGGAEVLYGQLSHLLDLARRPGVTLQVIPFAAGAHQGLNEAFTLLEMADPIPDVIYQEVGGRIEYFRKDKELLAYRRLIDHLRATGLGHDASMALIEEVSQKYSF</sequence>
<dbReference type="GO" id="GO:0003677">
    <property type="term" value="F:DNA binding"/>
    <property type="evidence" value="ECO:0007669"/>
    <property type="project" value="InterPro"/>
</dbReference>
<gene>
    <name evidence="2" type="ORF">GCM10007964_53800</name>
</gene>
<dbReference type="AlphaFoldDB" id="A0A917RF48"/>
<comment type="caution">
    <text evidence="2">The sequence shown here is derived from an EMBL/GenBank/DDBJ whole genome shotgun (WGS) entry which is preliminary data.</text>
</comment>
<dbReference type="Pfam" id="PF13560">
    <property type="entry name" value="HTH_31"/>
    <property type="match status" value="1"/>
</dbReference>
<reference evidence="2" key="1">
    <citation type="journal article" date="2014" name="Int. J. Syst. Evol. Microbiol.">
        <title>Complete genome sequence of Corynebacterium casei LMG S-19264T (=DSM 44701T), isolated from a smear-ripened cheese.</title>
        <authorList>
            <consortium name="US DOE Joint Genome Institute (JGI-PGF)"/>
            <person name="Walter F."/>
            <person name="Albersmeier A."/>
            <person name="Kalinowski J."/>
            <person name="Ruckert C."/>
        </authorList>
    </citation>
    <scope>NUCLEOTIDE SEQUENCE</scope>
    <source>
        <strain evidence="2">JCM 13064</strain>
    </source>
</reference>